<evidence type="ECO:0000313" key="3">
    <source>
        <dbReference type="Proteomes" id="UP000015346"/>
    </source>
</evidence>
<dbReference type="PATRIC" id="fig|1123069.3.peg.2568"/>
<keyword evidence="3" id="KW-1185">Reference proteome</keyword>
<feature type="transmembrane region" description="Helical" evidence="1">
    <location>
        <begin position="135"/>
        <end position="155"/>
    </location>
</feature>
<protein>
    <recommendedName>
        <fullName evidence="4">Ceramidase</fullName>
    </recommendedName>
</protein>
<gene>
    <name evidence="2" type="ORF">ruthe_02592</name>
</gene>
<dbReference type="Proteomes" id="UP000015346">
    <property type="component" value="Unassembled WGS sequence"/>
</dbReference>
<reference evidence="2 3" key="1">
    <citation type="journal article" date="2013" name="Stand. Genomic Sci.">
        <title>Genome sequence of the reddish-pigmented Rubellimicrobium thermophilum type strain (DSM 16684(T)), a member of the Roseobacter clade.</title>
        <authorList>
            <person name="Fiebig A."/>
            <person name="Riedel T."/>
            <person name="Gronow S."/>
            <person name="Petersen J."/>
            <person name="Klenk H.P."/>
            <person name="Goker M."/>
        </authorList>
    </citation>
    <scope>NUCLEOTIDE SEQUENCE [LARGE SCALE GENOMIC DNA]</scope>
    <source>
        <strain evidence="2 3">DSM 16684</strain>
    </source>
</reference>
<dbReference type="AlphaFoldDB" id="S9S0N6"/>
<name>S9S0N6_9RHOB</name>
<organism evidence="2 3">
    <name type="scientific">Rubellimicrobium thermophilum DSM 16684</name>
    <dbReference type="NCBI Taxonomy" id="1123069"/>
    <lineage>
        <taxon>Bacteria</taxon>
        <taxon>Pseudomonadati</taxon>
        <taxon>Pseudomonadota</taxon>
        <taxon>Alphaproteobacteria</taxon>
        <taxon>Rhodobacterales</taxon>
        <taxon>Roseobacteraceae</taxon>
        <taxon>Rubellimicrobium</taxon>
    </lineage>
</organism>
<comment type="caution">
    <text evidence="2">The sequence shown here is derived from an EMBL/GenBank/DDBJ whole genome shotgun (WGS) entry which is preliminary data.</text>
</comment>
<feature type="transmembrane region" description="Helical" evidence="1">
    <location>
        <begin position="80"/>
        <end position="97"/>
    </location>
</feature>
<accession>S9S0N6</accession>
<keyword evidence="1" id="KW-0812">Transmembrane</keyword>
<feature type="transmembrane region" description="Helical" evidence="1">
    <location>
        <begin position="104"/>
        <end position="123"/>
    </location>
</feature>
<feature type="transmembrane region" description="Helical" evidence="1">
    <location>
        <begin position="20"/>
        <end position="38"/>
    </location>
</feature>
<evidence type="ECO:0008006" key="4">
    <source>
        <dbReference type="Google" id="ProtNLM"/>
    </source>
</evidence>
<dbReference type="EMBL" id="AOLV01000029">
    <property type="protein sequence ID" value="EPX83795.1"/>
    <property type="molecule type" value="Genomic_DNA"/>
</dbReference>
<proteinExistence type="predicted"/>
<keyword evidence="1" id="KW-0472">Membrane</keyword>
<sequence length="166" mass="17739">MVLGVIGIGSFLFHTLATSWAAAADVLPILGFILLYVWAAQRRFWGQGRLVSGLLTAATLPWIAALAPVFAALPGFRISAVYWPVPLLILIHAGLLYRRRPALAQGLAAGAGILCLSLVFRSLDGVLCGAVPMGTHVLWHLLNALMLGWMIELLGRHGVAAPASRR</sequence>
<feature type="transmembrane region" description="Helical" evidence="1">
    <location>
        <begin position="50"/>
        <end position="74"/>
    </location>
</feature>
<dbReference type="STRING" id="1123069.ruthe_02592"/>
<keyword evidence="1" id="KW-1133">Transmembrane helix</keyword>
<evidence type="ECO:0000256" key="1">
    <source>
        <dbReference type="SAM" id="Phobius"/>
    </source>
</evidence>
<evidence type="ECO:0000313" key="2">
    <source>
        <dbReference type="EMBL" id="EPX83795.1"/>
    </source>
</evidence>
<dbReference type="HOGENOM" id="CLU_068425_0_0_5"/>